<dbReference type="Pfam" id="PF13585">
    <property type="entry name" value="CHU_C"/>
    <property type="match status" value="1"/>
</dbReference>
<keyword evidence="2" id="KW-1185">Reference proteome</keyword>
<protein>
    <submittedName>
        <fullName evidence="1">Gliding motility-associated C-terminal domain-containing protein</fullName>
    </submittedName>
</protein>
<gene>
    <name evidence="1" type="ORF">F0919_10675</name>
</gene>
<dbReference type="PANTHER" id="PTHR42754">
    <property type="entry name" value="ENDOGLUCANASE"/>
    <property type="match status" value="1"/>
</dbReference>
<accession>A0A5M6CM48</accession>
<organism evidence="1 2">
    <name type="scientific">Taibaiella lutea</name>
    <dbReference type="NCBI Taxonomy" id="2608001"/>
    <lineage>
        <taxon>Bacteria</taxon>
        <taxon>Pseudomonadati</taxon>
        <taxon>Bacteroidota</taxon>
        <taxon>Chitinophagia</taxon>
        <taxon>Chitinophagales</taxon>
        <taxon>Chitinophagaceae</taxon>
        <taxon>Taibaiella</taxon>
    </lineage>
</organism>
<dbReference type="Proteomes" id="UP000323632">
    <property type="component" value="Unassembled WGS sequence"/>
</dbReference>
<sequence length="696" mass="74920">MENKVSGRTGKVWRLFAALFLLMVVVPGADAQQYTLEWQKAYDWDSQMSTGDQAFDIQATNDNGYILAGRTNLDILWDAKGRVTKLNSAGAVEWDKMYGDSTATCYLNSIRQTQDGGYIALGSMTAMNTTTGMASGWHGSYDLLVLKLDASGNVQWHKCLGGSSDEEPGAIRQTADGGYIVSGSTASDDGDVPDNNHFDINNPSFDLWLIKLNASGNIVWQHTYGGSSDEIAAGTEVLSDGSFIVCGNTSSNDGDVSGSHGLYPDGWILKVTSNGTFLWQRCFGSSGEERFFNIVSTTDNGFMAAGYTSDNGGNVTGFHGGFYDAWVVKINSAGNQEWQRTIGGSGTEMAGAVKQLPDGGYAVAGEGNSADGDVPALSGERDVWVCYLSNDGGITGSQDFGGINNDGYYGGWSAMYLGVNITTTIDNGLAVTASTQSPDIPGFVDNSEFYVIKLKGKPGCDTTVTVSDTVICNSDPFLVTLHSTIMGGDSYRWVNSVPGPAITVVLPGTYFCNVLTGCNFHTDTIHVLLPVALPQSLGLDNVNVCKGSDFIIGNKESIKGIQYLWNTGERQSFIHPEKEGVYTLSVSNGCDSRDDSANVTFMECNQCLFVPNAFSPDGDGLNDVFGARNLCEIKSFQIQVYNRWGQLVFNANNIAEKWDGTYNNGVADVGAYFYQISFTSADNTIQYRKGEIMLIR</sequence>
<evidence type="ECO:0000313" key="2">
    <source>
        <dbReference type="Proteomes" id="UP000323632"/>
    </source>
</evidence>
<dbReference type="InterPro" id="IPR026341">
    <property type="entry name" value="T9SS_type_B"/>
</dbReference>
<dbReference type="EMBL" id="VWSH01000002">
    <property type="protein sequence ID" value="KAA5535052.1"/>
    <property type="molecule type" value="Genomic_DNA"/>
</dbReference>
<comment type="caution">
    <text evidence="1">The sequence shown here is derived from an EMBL/GenBank/DDBJ whole genome shotgun (WGS) entry which is preliminary data.</text>
</comment>
<dbReference type="AlphaFoldDB" id="A0A5M6CM48"/>
<proteinExistence type="predicted"/>
<evidence type="ECO:0000313" key="1">
    <source>
        <dbReference type="EMBL" id="KAA5535052.1"/>
    </source>
</evidence>
<dbReference type="RefSeq" id="WP_150032731.1">
    <property type="nucleotide sequence ID" value="NZ_VWSH01000002.1"/>
</dbReference>
<name>A0A5M6CM48_9BACT</name>
<dbReference type="PANTHER" id="PTHR42754:SF1">
    <property type="entry name" value="LIPOPROTEIN"/>
    <property type="match status" value="1"/>
</dbReference>
<dbReference type="NCBIfam" id="TIGR04131">
    <property type="entry name" value="Bac_Flav_CTERM"/>
    <property type="match status" value="1"/>
</dbReference>
<reference evidence="1 2" key="1">
    <citation type="submission" date="2019-09" db="EMBL/GenBank/DDBJ databases">
        <title>Genome sequence and assembly of Taibaiella sp.</title>
        <authorList>
            <person name="Chhetri G."/>
        </authorList>
    </citation>
    <scope>NUCLEOTIDE SEQUENCE [LARGE SCALE GENOMIC DNA]</scope>
    <source>
        <strain evidence="1 2">KVB11</strain>
    </source>
</reference>